<evidence type="ECO:0000256" key="3">
    <source>
        <dbReference type="ARBA" id="ARBA00022801"/>
    </source>
</evidence>
<keyword evidence="3" id="KW-0378">Hydrolase</keyword>
<accession>U4P3C1</accession>
<reference evidence="5" key="2">
    <citation type="submission" date="2009-08" db="EMBL/GenBank/DDBJ databases">
        <authorList>
            <person name="Shrivastava S."/>
            <person name="Brinkac L.M."/>
            <person name="Dodson R.J."/>
            <person name="Harkins D.M."/>
            <person name="Durkin A.S."/>
            <person name="Sutton G."/>
        </authorList>
    </citation>
    <scope>NUCLEOTIDE SEQUENCE</scope>
    <source>
        <strain evidence="5">Eklund 17B</strain>
    </source>
</reference>
<evidence type="ECO:0000313" key="5">
    <source>
        <dbReference type="EMBL" id="ACD24152.1"/>
    </source>
</evidence>
<feature type="domain" description="Prohead serine protease" evidence="4">
    <location>
        <begin position="18"/>
        <end position="184"/>
    </location>
</feature>
<keyword evidence="2 5" id="KW-0645">Protease</keyword>
<accession>B2TMF8</accession>
<dbReference type="InterPro" id="IPR054613">
    <property type="entry name" value="Peptidase_S78_dom"/>
</dbReference>
<dbReference type="HOGENOM" id="CLU_097078_0_1_9"/>
<reference evidence="5" key="1">
    <citation type="submission" date="2009-06" db="EMBL/GenBank/DDBJ databases">
        <authorList>
            <consortium name="US DOE Joint Genome Institute (JGI-PGF)"/>
            <person name="Lucas S."/>
            <person name="Copeland A."/>
            <person name="Lapidus A."/>
            <person name="Glavina del Rio T."/>
            <person name="Dalin E."/>
            <person name="Tice H."/>
            <person name="Bruce D."/>
            <person name="Goodwin L."/>
            <person name="Pitluck S."/>
            <person name="Kyrpides N."/>
            <person name="Mavromatis K."/>
            <person name="Ivanova N."/>
            <person name="Saunders E."/>
            <person name="Brettin T."/>
            <person name="Detter J.C."/>
            <person name="Han C."/>
            <person name="Larimer F."/>
            <person name="Land M."/>
            <person name="Hauser L."/>
            <person name="Markowitz V."/>
            <person name="Cheng J.-F."/>
            <person name="Hugenholtz P."/>
            <person name="Woyke T."/>
            <person name="Wu D."/>
            <person name="Gronow S."/>
            <person name="Klenk H.-P."/>
            <person name="Eisen J.A."/>
        </authorList>
    </citation>
    <scope>NUCLEOTIDE SEQUENCE</scope>
    <source>
        <strain evidence="5">Eklund 17B</strain>
    </source>
</reference>
<name>B2TMF8_CLOBB</name>
<evidence type="ECO:0000256" key="2">
    <source>
        <dbReference type="ARBA" id="ARBA00022670"/>
    </source>
</evidence>
<protein>
    <submittedName>
        <fullName evidence="5">Phage prohead protease, HK97 family</fullName>
    </submittedName>
</protein>
<dbReference type="GO" id="GO:0008233">
    <property type="term" value="F:peptidase activity"/>
    <property type="evidence" value="ECO:0007669"/>
    <property type="project" value="UniProtKB-KW"/>
</dbReference>
<evidence type="ECO:0000256" key="1">
    <source>
        <dbReference type="ARBA" id="ARBA00022612"/>
    </source>
</evidence>
<dbReference type="GO" id="GO:0006508">
    <property type="term" value="P:proteolysis"/>
    <property type="evidence" value="ECO:0007669"/>
    <property type="project" value="UniProtKB-KW"/>
</dbReference>
<keyword evidence="1" id="KW-1188">Viral release from host cell</keyword>
<dbReference type="Pfam" id="PF04586">
    <property type="entry name" value="Peptidase_S78"/>
    <property type="match status" value="1"/>
</dbReference>
<gene>
    <name evidence="5" type="ordered locus">CLL_A0945</name>
</gene>
<dbReference type="AlphaFoldDB" id="B2TMF8"/>
<dbReference type="NCBIfam" id="TIGR01543">
    <property type="entry name" value="proheadase_HK97"/>
    <property type="match status" value="1"/>
</dbReference>
<proteinExistence type="predicted"/>
<dbReference type="KEGG" id="cbk:CLL_A0945"/>
<dbReference type="InterPro" id="IPR006433">
    <property type="entry name" value="Prohead_protease"/>
</dbReference>
<organism evidence="5">
    <name type="scientific">Clostridium botulinum (strain Eklund 17B / Type B)</name>
    <dbReference type="NCBI Taxonomy" id="935198"/>
    <lineage>
        <taxon>Bacteria</taxon>
        <taxon>Bacillati</taxon>
        <taxon>Bacillota</taxon>
        <taxon>Clostridia</taxon>
        <taxon>Eubacteriales</taxon>
        <taxon>Clostridiaceae</taxon>
        <taxon>Clostridium</taxon>
    </lineage>
</organism>
<dbReference type="EMBL" id="CP001056">
    <property type="protein sequence ID" value="ACD24152.1"/>
    <property type="molecule type" value="Genomic_DNA"/>
</dbReference>
<sequence>MENKEKEVRSVPCKFEVRELGEDKEKQVHIQGYALTFDTISDDLGGFKETIASGALDNCDMSDVVFDYDHDTSKILARNNKNDGKGALTLKVDEKGLFFDAVPTNTSYSRDLIENLKNGVVNKCSFIFNIDWSDPNAQVWDWDDGKRGYDFRTIKSFKSISDVSIVVFPAYNSTEISIYSRAKDQCSNEIKRAEEFRKKKIEIELECL</sequence>
<evidence type="ECO:0000259" key="4">
    <source>
        <dbReference type="Pfam" id="PF04586"/>
    </source>
</evidence>
<dbReference type="PATRIC" id="fig|935198.13.peg.896"/>